<dbReference type="InterPro" id="IPR017853">
    <property type="entry name" value="GH"/>
</dbReference>
<proteinExistence type="inferred from homology"/>
<feature type="binding site" evidence="6">
    <location>
        <position position="50"/>
    </location>
    <ligand>
        <name>substrate</name>
    </ligand>
</feature>
<evidence type="ECO:0000256" key="6">
    <source>
        <dbReference type="PIRSR" id="PIRSR003059-2"/>
    </source>
</evidence>
<dbReference type="PANTHER" id="PTHR38784:SF1">
    <property type="entry name" value="SUCROSE PHOSPHORYLASE"/>
    <property type="match status" value="1"/>
</dbReference>
<dbReference type="PIRSF" id="PIRSF003059">
    <property type="entry name" value="Sucrose_phosphorylase"/>
    <property type="match status" value="1"/>
</dbReference>
<comment type="similarity">
    <text evidence="1 4">Belongs to the glycosyl hydrolase 13 family. Sucrose phosphorylase subfamily.</text>
</comment>
<reference evidence="8" key="2">
    <citation type="submission" date="2021-04" db="EMBL/GenBank/DDBJ databases">
        <authorList>
            <person name="Gilroy R."/>
        </authorList>
    </citation>
    <scope>NUCLEOTIDE SEQUENCE</scope>
    <source>
        <strain evidence="8">CHK195-6426</strain>
    </source>
</reference>
<dbReference type="Pfam" id="PF00128">
    <property type="entry name" value="Alpha-amylase"/>
    <property type="match status" value="1"/>
</dbReference>
<feature type="active site" description="Proton donor" evidence="5">
    <location>
        <position position="234"/>
    </location>
</feature>
<evidence type="ECO:0000256" key="1">
    <source>
        <dbReference type="ARBA" id="ARBA00008452"/>
    </source>
</evidence>
<evidence type="ECO:0000259" key="7">
    <source>
        <dbReference type="SMART" id="SM00642"/>
    </source>
</evidence>
<keyword evidence="2 4" id="KW-0328">Glycosyltransferase</keyword>
<name>A0A9D1UBI4_9FIRM</name>
<keyword evidence="3 4" id="KW-0808">Transferase</keyword>
<dbReference type="Gene3D" id="3.20.20.80">
    <property type="entry name" value="Glycosidases"/>
    <property type="match status" value="1"/>
</dbReference>
<evidence type="ECO:0000256" key="5">
    <source>
        <dbReference type="PIRSR" id="PIRSR003059-1"/>
    </source>
</evidence>
<evidence type="ECO:0000313" key="9">
    <source>
        <dbReference type="Proteomes" id="UP000824265"/>
    </source>
</evidence>
<dbReference type="GO" id="GO:0004645">
    <property type="term" value="F:1,4-alpha-oligoglucan phosphorylase activity"/>
    <property type="evidence" value="ECO:0007669"/>
    <property type="project" value="UniProtKB-UniRule"/>
</dbReference>
<dbReference type="InterPro" id="IPR045857">
    <property type="entry name" value="O16G_dom_2"/>
</dbReference>
<dbReference type="Gene3D" id="3.90.400.10">
    <property type="entry name" value="Oligo-1,6-glucosidase, Domain 2"/>
    <property type="match status" value="1"/>
</dbReference>
<dbReference type="SMART" id="SM00642">
    <property type="entry name" value="Aamy"/>
    <property type="match status" value="1"/>
</dbReference>
<comment type="caution">
    <text evidence="8">The sequence shown here is derived from an EMBL/GenBank/DDBJ whole genome shotgun (WGS) entry which is preliminary data.</text>
</comment>
<evidence type="ECO:0000313" key="8">
    <source>
        <dbReference type="EMBL" id="HIW81779.1"/>
    </source>
</evidence>
<feature type="binding site" evidence="6">
    <location>
        <position position="88"/>
    </location>
    <ligand>
        <name>sucrose</name>
        <dbReference type="ChEBI" id="CHEBI:17992"/>
    </ligand>
</feature>
<feature type="binding site" evidence="6">
    <location>
        <position position="234"/>
    </location>
    <ligand>
        <name>substrate</name>
    </ligand>
</feature>
<dbReference type="Proteomes" id="UP000824265">
    <property type="component" value="Unassembled WGS sequence"/>
</dbReference>
<feature type="binding site" evidence="6">
    <location>
        <position position="397"/>
    </location>
    <ligand>
        <name>substrate</name>
    </ligand>
</feature>
<dbReference type="PANTHER" id="PTHR38784">
    <property type="entry name" value="SUCROSE PHOSPHORYLASE"/>
    <property type="match status" value="1"/>
</dbReference>
<dbReference type="AlphaFoldDB" id="A0A9D1UBI4"/>
<sequence>MRKIENKIMLITYADTLGRNLKDLDRILSEKFPGLFGGLHVLPFYPSSGDRGFAVIDYDTVEPSFGTWEDIDQLADQYYMMADFMLNHVSIRSHEFKDYMEKGDNSPYRHMFIHWDEFWPKGRPTKEDMEVMYRRKEGGPYLTFTRKDGKQVRLWNTFFEEQVDIDPYAKATQDYYDRNLKRIASHVPLIRFDAFAYASKRPGTSCFFVEPDIWEVLEIGMNPLRESGTQMLPEIHENYTIQMKMAEKGYWVYDFALPMLLLHGLKTGRTDRLIHWLNICPRKQFTTLDTHDGIGVVDVVGLLSMDEIDLVREDVDEILKDAKPYMKYPITIKTSGKKAQLYQLGCTYYSALNCDDDAYLLARIVQFFTPGIPQVYYVGLLAGENDVEALKRGEEPRSINRHTFSEEEIDRAIKKPMLQRMYEIMRFRNSYPAFGGDITVGPDKKDGTLSVTWTKGESCVTLEADFGTKAYTIRYLDAQTKEWRTI</sequence>
<feature type="domain" description="Glycosyl hydrolase family 13 catalytic" evidence="7">
    <location>
        <begin position="7"/>
        <end position="428"/>
    </location>
</feature>
<feature type="active site" description="Nucleophile" evidence="5">
    <location>
        <position position="193"/>
    </location>
</feature>
<comment type="catalytic activity">
    <reaction evidence="4">
        <text>sucrose 6(F)-phosphate + phosphate = beta-D-fructose 6-phosphate + alpha-D-glucose 1-phosphate</text>
        <dbReference type="Rhea" id="RHEA:38863"/>
        <dbReference type="ChEBI" id="CHEBI:43474"/>
        <dbReference type="ChEBI" id="CHEBI:57634"/>
        <dbReference type="ChEBI" id="CHEBI:57723"/>
        <dbReference type="ChEBI" id="CHEBI:58601"/>
        <dbReference type="EC" id="2.4.1.329"/>
    </reaction>
</comment>
<dbReference type="SUPFAM" id="SSF51445">
    <property type="entry name" value="(Trans)glycosidases"/>
    <property type="match status" value="1"/>
</dbReference>
<dbReference type="NCBIfam" id="TIGR03852">
    <property type="entry name" value="sucrose_gtfA"/>
    <property type="match status" value="1"/>
</dbReference>
<dbReference type="EMBL" id="DXGH01000051">
    <property type="protein sequence ID" value="HIW81779.1"/>
    <property type="molecule type" value="Genomic_DNA"/>
</dbReference>
<protein>
    <recommendedName>
        <fullName evidence="4">Sucrose 6(F)-phosphate phosphorylase</fullName>
        <ecNumber evidence="4">2.4.1.329</ecNumber>
    </recommendedName>
</protein>
<dbReference type="EC" id="2.4.1.329" evidence="4"/>
<evidence type="ECO:0000256" key="3">
    <source>
        <dbReference type="ARBA" id="ARBA00022679"/>
    </source>
</evidence>
<gene>
    <name evidence="8" type="primary">gtfA</name>
    <name evidence="8" type="ORF">H9742_09740</name>
</gene>
<dbReference type="InterPro" id="IPR022527">
    <property type="entry name" value="Sucrose_phospho"/>
</dbReference>
<dbReference type="InterPro" id="IPR006047">
    <property type="entry name" value="GH13_cat_dom"/>
</dbReference>
<accession>A0A9D1UBI4</accession>
<organism evidence="8 9">
    <name type="scientific">Candidatus Acetatifactor stercoripullorum</name>
    <dbReference type="NCBI Taxonomy" id="2838414"/>
    <lineage>
        <taxon>Bacteria</taxon>
        <taxon>Bacillati</taxon>
        <taxon>Bacillota</taxon>
        <taxon>Clostridia</taxon>
        <taxon>Lachnospirales</taxon>
        <taxon>Lachnospiraceae</taxon>
        <taxon>Acetatifactor</taxon>
    </lineage>
</organism>
<dbReference type="InterPro" id="IPR016377">
    <property type="entry name" value="Sucrose_GGa_phosphorylase-rel"/>
</dbReference>
<evidence type="ECO:0000256" key="4">
    <source>
        <dbReference type="PIRNR" id="PIRNR003059"/>
    </source>
</evidence>
<feature type="binding site" evidence="6">
    <location>
        <begin position="291"/>
        <end position="292"/>
    </location>
    <ligand>
        <name>substrate</name>
    </ligand>
</feature>
<reference evidence="8" key="1">
    <citation type="journal article" date="2021" name="PeerJ">
        <title>Extensive microbial diversity within the chicken gut microbiome revealed by metagenomics and culture.</title>
        <authorList>
            <person name="Gilroy R."/>
            <person name="Ravi A."/>
            <person name="Getino M."/>
            <person name="Pursley I."/>
            <person name="Horton D.L."/>
            <person name="Alikhan N.F."/>
            <person name="Baker D."/>
            <person name="Gharbi K."/>
            <person name="Hall N."/>
            <person name="Watson M."/>
            <person name="Adriaenssens E.M."/>
            <person name="Foster-Nyarko E."/>
            <person name="Jarju S."/>
            <person name="Secka A."/>
            <person name="Antonio M."/>
            <person name="Oren A."/>
            <person name="Chaudhuri R.R."/>
            <person name="La Ragione R."/>
            <person name="Hildebrand F."/>
            <person name="Pallen M.J."/>
        </authorList>
    </citation>
    <scope>NUCLEOTIDE SEQUENCE</scope>
    <source>
        <strain evidence="8">CHK195-6426</strain>
    </source>
</reference>
<feature type="binding site" evidence="6">
    <location>
        <begin position="191"/>
        <end position="193"/>
    </location>
    <ligand>
        <name>substrate</name>
    </ligand>
</feature>
<evidence type="ECO:0000256" key="2">
    <source>
        <dbReference type="ARBA" id="ARBA00022676"/>
    </source>
</evidence>
<dbReference type="GO" id="GO:0005975">
    <property type="term" value="P:carbohydrate metabolic process"/>
    <property type="evidence" value="ECO:0007669"/>
    <property type="project" value="InterPro"/>
</dbReference>